<dbReference type="GO" id="GO:0005634">
    <property type="term" value="C:nucleus"/>
    <property type="evidence" value="ECO:0007669"/>
    <property type="project" value="TreeGrafter"/>
</dbReference>
<dbReference type="OrthoDB" id="3358371at2759"/>
<dbReference type="Gene3D" id="3.90.25.10">
    <property type="entry name" value="UDP-galactose 4-epimerase, domain 1"/>
    <property type="match status" value="1"/>
</dbReference>
<evidence type="ECO:0000313" key="6">
    <source>
        <dbReference type="Proteomes" id="UP000054466"/>
    </source>
</evidence>
<keyword evidence="2" id="KW-0521">NADP</keyword>
<dbReference type="VEuPathDB" id="FungiDB:PV07_09130"/>
<feature type="domain" description="NmrA-like" evidence="4">
    <location>
        <begin position="5"/>
        <end position="297"/>
    </location>
</feature>
<dbReference type="GO" id="GO:0016491">
    <property type="term" value="F:oxidoreductase activity"/>
    <property type="evidence" value="ECO:0007669"/>
    <property type="project" value="UniProtKB-KW"/>
</dbReference>
<evidence type="ECO:0000256" key="1">
    <source>
        <dbReference type="ARBA" id="ARBA00006328"/>
    </source>
</evidence>
<reference evidence="5 6" key="1">
    <citation type="submission" date="2015-01" db="EMBL/GenBank/DDBJ databases">
        <title>The Genome Sequence of Cladophialophora immunda CBS83496.</title>
        <authorList>
            <consortium name="The Broad Institute Genomics Platform"/>
            <person name="Cuomo C."/>
            <person name="de Hoog S."/>
            <person name="Gorbushina A."/>
            <person name="Stielow B."/>
            <person name="Teixiera M."/>
            <person name="Abouelleil A."/>
            <person name="Chapman S.B."/>
            <person name="Priest M."/>
            <person name="Young S.K."/>
            <person name="Wortman J."/>
            <person name="Nusbaum C."/>
            <person name="Birren B."/>
        </authorList>
    </citation>
    <scope>NUCLEOTIDE SEQUENCE [LARGE SCALE GENOMIC DNA]</scope>
    <source>
        <strain evidence="5 6">CBS 83496</strain>
    </source>
</reference>
<proteinExistence type="inferred from homology"/>
<name>A0A0D2CR09_9EURO</name>
<dbReference type="Gene3D" id="3.40.50.720">
    <property type="entry name" value="NAD(P)-binding Rossmann-like Domain"/>
    <property type="match status" value="1"/>
</dbReference>
<sequence length="332" mass="36781">MTSVKVIVVPGATGNQGGSVVETFLKEPGWHVRGITRNPSSVKAQALSARRVEIVQADMDEPKTLELAFKSATAIFAVSDFWGLYGDPANKDKPKPGTPLNVWAAGHEEQQLKNVIDTAAKVPTLERFIVSSLSNATKCSKGKYSHVYHFDSKARAVDYGRGKYPDLWKRTSIFQAGFFLSNYVRNPFTQPQRNPEGVVQFIGQLDPDVKMPMIAPEEDTGPVVKALVKEAAGKNVIAYREWISVRELAQTFTEMTGLNSEVIMLSKTEANLLLPPELKLELDDNFAYFNEFGYEGRDDPTVIHPSDLSSPPDLDSVANYLKKQDWSKVLTA</sequence>
<dbReference type="STRING" id="569365.A0A0D2CR09"/>
<evidence type="ECO:0000256" key="3">
    <source>
        <dbReference type="ARBA" id="ARBA00023002"/>
    </source>
</evidence>
<dbReference type="InterPro" id="IPR051164">
    <property type="entry name" value="NmrA-like_oxidored"/>
</dbReference>
<dbReference type="InterPro" id="IPR008030">
    <property type="entry name" value="NmrA-like"/>
</dbReference>
<dbReference type="Pfam" id="PF05368">
    <property type="entry name" value="NmrA"/>
    <property type="match status" value="1"/>
</dbReference>
<dbReference type="RefSeq" id="XP_016246215.1">
    <property type="nucleotide sequence ID" value="XM_016396359.1"/>
</dbReference>
<dbReference type="Proteomes" id="UP000054466">
    <property type="component" value="Unassembled WGS sequence"/>
</dbReference>
<dbReference type="CDD" id="cd05251">
    <property type="entry name" value="NmrA_like_SDR_a"/>
    <property type="match status" value="1"/>
</dbReference>
<dbReference type="InterPro" id="IPR036291">
    <property type="entry name" value="NAD(P)-bd_dom_sf"/>
</dbReference>
<evidence type="ECO:0000256" key="2">
    <source>
        <dbReference type="ARBA" id="ARBA00022857"/>
    </source>
</evidence>
<dbReference type="EMBL" id="KN847044">
    <property type="protein sequence ID" value="KIW25999.1"/>
    <property type="molecule type" value="Genomic_DNA"/>
</dbReference>
<evidence type="ECO:0000259" key="4">
    <source>
        <dbReference type="Pfam" id="PF05368"/>
    </source>
</evidence>
<dbReference type="PANTHER" id="PTHR42748:SF30">
    <property type="entry name" value="NMRA-LIKE DOMAIN-CONTAINING PROTEIN"/>
    <property type="match status" value="1"/>
</dbReference>
<dbReference type="HOGENOM" id="CLU_007383_8_6_1"/>
<dbReference type="GeneID" id="27348324"/>
<comment type="similarity">
    <text evidence="1">Belongs to the NmrA-type oxidoreductase family.</text>
</comment>
<dbReference type="SUPFAM" id="SSF51735">
    <property type="entry name" value="NAD(P)-binding Rossmann-fold domains"/>
    <property type="match status" value="1"/>
</dbReference>
<keyword evidence="3" id="KW-0560">Oxidoreductase</keyword>
<evidence type="ECO:0000313" key="5">
    <source>
        <dbReference type="EMBL" id="KIW25999.1"/>
    </source>
</evidence>
<organism evidence="5 6">
    <name type="scientific">Cladophialophora immunda</name>
    <dbReference type="NCBI Taxonomy" id="569365"/>
    <lineage>
        <taxon>Eukaryota</taxon>
        <taxon>Fungi</taxon>
        <taxon>Dikarya</taxon>
        <taxon>Ascomycota</taxon>
        <taxon>Pezizomycotina</taxon>
        <taxon>Eurotiomycetes</taxon>
        <taxon>Chaetothyriomycetidae</taxon>
        <taxon>Chaetothyriales</taxon>
        <taxon>Herpotrichiellaceae</taxon>
        <taxon>Cladophialophora</taxon>
    </lineage>
</organism>
<protein>
    <recommendedName>
        <fullName evidence="4">NmrA-like domain-containing protein</fullName>
    </recommendedName>
</protein>
<keyword evidence="6" id="KW-1185">Reference proteome</keyword>
<dbReference type="PANTHER" id="PTHR42748">
    <property type="entry name" value="NITROGEN METABOLITE REPRESSION PROTEIN NMRA FAMILY MEMBER"/>
    <property type="match status" value="1"/>
</dbReference>
<accession>A0A0D2CR09</accession>
<gene>
    <name evidence="5" type="ORF">PV07_09130</name>
</gene>
<dbReference type="AlphaFoldDB" id="A0A0D2CR09"/>